<keyword evidence="2" id="KW-0812">Transmembrane</keyword>
<accession>A0A9X3MLU2</accession>
<dbReference type="EMBL" id="JAPDOD010000001">
    <property type="protein sequence ID" value="MDA0158916.1"/>
    <property type="molecule type" value="Genomic_DNA"/>
</dbReference>
<evidence type="ECO:0000256" key="2">
    <source>
        <dbReference type="SAM" id="Phobius"/>
    </source>
</evidence>
<feature type="transmembrane region" description="Helical" evidence="2">
    <location>
        <begin position="319"/>
        <end position="338"/>
    </location>
</feature>
<feature type="transmembrane region" description="Helical" evidence="2">
    <location>
        <begin position="268"/>
        <end position="298"/>
    </location>
</feature>
<feature type="transmembrane region" description="Helical" evidence="2">
    <location>
        <begin position="12"/>
        <end position="33"/>
    </location>
</feature>
<keyword evidence="4" id="KW-1185">Reference proteome</keyword>
<sequence>MEAKVGSWRRPLAMALIVAATVVAFLAILAIWLNRQALNTDNWSRTSSELLQQPVVRDQLAARLTEELYSSVDIEGELRDALPDRAKVLAAPAANALRNQVEKTARKALARPDVQALWVDANRNAHEQLLLVLDGGGKTVSTRNGVVVLDVKQLLARLQQEVGVGGRLSRVLPASASQVTLMRSNQLETAQTVLRVLKPLPVFLVVLSLVLFGAAVAVAPGWRRRALRTYGIGFVVAGAGALLARSVAGDQFVSSLARTAAAEPSIATVYSIATALLVNVAVATIAYGVVMIAGAWLAGPTGIATTVRRVAAPYWRVPWIAYSALAVVVAILVAWAPTPAWRNGPMLVILIVLLAAGVEALRRQMIREFPAASRADAARRRRERWARMTAAGRRQSASLRQTAVRTAGTATTALASSRDAVTGRATSTDEERIEQLERLGRLRAAGVLDDEELRTEKARILHDDLVGKP</sequence>
<evidence type="ECO:0000313" key="3">
    <source>
        <dbReference type="EMBL" id="MDA0158916.1"/>
    </source>
</evidence>
<dbReference type="AlphaFoldDB" id="A0A9X3MLU2"/>
<feature type="transmembrane region" description="Helical" evidence="2">
    <location>
        <begin position="229"/>
        <end position="248"/>
    </location>
</feature>
<keyword evidence="2" id="KW-1133">Transmembrane helix</keyword>
<name>A0A9X3MLU2_9ACTN</name>
<protein>
    <submittedName>
        <fullName evidence="3">SHOCT domain-containing protein</fullName>
    </submittedName>
</protein>
<evidence type="ECO:0000313" key="4">
    <source>
        <dbReference type="Proteomes" id="UP001149140"/>
    </source>
</evidence>
<feature type="transmembrane region" description="Helical" evidence="2">
    <location>
        <begin position="202"/>
        <end position="222"/>
    </location>
</feature>
<feature type="transmembrane region" description="Helical" evidence="2">
    <location>
        <begin position="344"/>
        <end position="361"/>
    </location>
</feature>
<proteinExistence type="predicted"/>
<dbReference type="Proteomes" id="UP001149140">
    <property type="component" value="Unassembled WGS sequence"/>
</dbReference>
<evidence type="ECO:0000256" key="1">
    <source>
        <dbReference type="SAM" id="MobiDB-lite"/>
    </source>
</evidence>
<organism evidence="3 4">
    <name type="scientific">Solirubrobacter ginsenosidimutans</name>
    <dbReference type="NCBI Taxonomy" id="490573"/>
    <lineage>
        <taxon>Bacteria</taxon>
        <taxon>Bacillati</taxon>
        <taxon>Actinomycetota</taxon>
        <taxon>Thermoleophilia</taxon>
        <taxon>Solirubrobacterales</taxon>
        <taxon>Solirubrobacteraceae</taxon>
        <taxon>Solirubrobacter</taxon>
    </lineage>
</organism>
<dbReference type="RefSeq" id="WP_270037542.1">
    <property type="nucleotide sequence ID" value="NZ_JAPDOD010000001.1"/>
</dbReference>
<reference evidence="3" key="1">
    <citation type="submission" date="2022-10" db="EMBL/GenBank/DDBJ databases">
        <title>The WGS of Solirubrobacter ginsenosidimutans DSM 21036.</title>
        <authorList>
            <person name="Jiang Z."/>
        </authorList>
    </citation>
    <scope>NUCLEOTIDE SEQUENCE</scope>
    <source>
        <strain evidence="3">DSM 21036</strain>
    </source>
</reference>
<comment type="caution">
    <text evidence="3">The sequence shown here is derived from an EMBL/GenBank/DDBJ whole genome shotgun (WGS) entry which is preliminary data.</text>
</comment>
<gene>
    <name evidence="3" type="ORF">OM076_01465</name>
</gene>
<keyword evidence="2" id="KW-0472">Membrane</keyword>
<feature type="region of interest" description="Disordered" evidence="1">
    <location>
        <begin position="408"/>
        <end position="432"/>
    </location>
</feature>